<evidence type="ECO:0000313" key="3">
    <source>
        <dbReference type="EMBL" id="KAK2712279.1"/>
    </source>
</evidence>
<keyword evidence="2" id="KW-1133">Transmembrane helix</keyword>
<accession>A0AA88HL45</accession>
<gene>
    <name evidence="3" type="ORF">QYM36_011091</name>
</gene>
<dbReference type="AlphaFoldDB" id="A0AA88HL45"/>
<feature type="region of interest" description="Disordered" evidence="1">
    <location>
        <begin position="83"/>
        <end position="128"/>
    </location>
</feature>
<comment type="caution">
    <text evidence="3">The sequence shown here is derived from an EMBL/GenBank/DDBJ whole genome shotgun (WGS) entry which is preliminary data.</text>
</comment>
<dbReference type="EMBL" id="JAVRJZ010000015">
    <property type="protein sequence ID" value="KAK2712279.1"/>
    <property type="molecule type" value="Genomic_DNA"/>
</dbReference>
<keyword evidence="4" id="KW-1185">Reference proteome</keyword>
<organism evidence="3 4">
    <name type="scientific">Artemia franciscana</name>
    <name type="common">Brine shrimp</name>
    <name type="synonym">Artemia sanfranciscana</name>
    <dbReference type="NCBI Taxonomy" id="6661"/>
    <lineage>
        <taxon>Eukaryota</taxon>
        <taxon>Metazoa</taxon>
        <taxon>Ecdysozoa</taxon>
        <taxon>Arthropoda</taxon>
        <taxon>Crustacea</taxon>
        <taxon>Branchiopoda</taxon>
        <taxon>Anostraca</taxon>
        <taxon>Artemiidae</taxon>
        <taxon>Artemia</taxon>
    </lineage>
</organism>
<evidence type="ECO:0000256" key="1">
    <source>
        <dbReference type="SAM" id="MobiDB-lite"/>
    </source>
</evidence>
<name>A0AA88HL45_ARTSF</name>
<reference evidence="3" key="1">
    <citation type="submission" date="2023-07" db="EMBL/GenBank/DDBJ databases">
        <title>Chromosome-level genome assembly of Artemia franciscana.</title>
        <authorList>
            <person name="Jo E."/>
        </authorList>
    </citation>
    <scope>NUCLEOTIDE SEQUENCE</scope>
    <source>
        <tissue evidence="3">Whole body</tissue>
    </source>
</reference>
<evidence type="ECO:0000256" key="2">
    <source>
        <dbReference type="SAM" id="Phobius"/>
    </source>
</evidence>
<keyword evidence="2" id="KW-0812">Transmembrane</keyword>
<keyword evidence="2" id="KW-0472">Membrane</keyword>
<dbReference type="Proteomes" id="UP001187531">
    <property type="component" value="Unassembled WGS sequence"/>
</dbReference>
<protein>
    <submittedName>
        <fullName evidence="3">Uncharacterized protein</fullName>
    </submittedName>
</protein>
<sequence>MRRNRRDPEVSKKRACFYITAIVVILALLGAGIFLSFYFNEMELENSNTTVTPTTPLFPVDIDTKGFREHGEAKVQIIQVSQVNAEGSGSGSDEIKEGSGKISPVRNKKRKSVKNMKPFDDEDYAEEF</sequence>
<evidence type="ECO:0000313" key="4">
    <source>
        <dbReference type="Proteomes" id="UP001187531"/>
    </source>
</evidence>
<feature type="transmembrane region" description="Helical" evidence="2">
    <location>
        <begin position="15"/>
        <end position="39"/>
    </location>
</feature>
<proteinExistence type="predicted"/>